<evidence type="ECO:0000256" key="4">
    <source>
        <dbReference type="ARBA" id="ARBA00022692"/>
    </source>
</evidence>
<keyword evidence="3 8" id="KW-0813">Transport</keyword>
<proteinExistence type="evidence at transcript level"/>
<evidence type="ECO:0000256" key="2">
    <source>
        <dbReference type="ARBA" id="ARBA00006375"/>
    </source>
</evidence>
<dbReference type="OrthoDB" id="18574at2759"/>
<evidence type="ECO:0000256" key="3">
    <source>
        <dbReference type="ARBA" id="ARBA00022448"/>
    </source>
</evidence>
<dbReference type="InterPro" id="IPR018108">
    <property type="entry name" value="MCP_transmembrane"/>
</dbReference>
<reference evidence="9" key="1">
    <citation type="journal article" date="2015" name="Elife">
        <title>Stem cells and fluid flow drive cyst formation in an invertebrate excretory organ.</title>
        <authorList>
            <person name="Thi-Kim Vu H."/>
            <person name="Rink J.C."/>
            <person name="McKinney S.A."/>
            <person name="McClain M."/>
            <person name="Lakshmanaperumal N."/>
            <person name="Alexander R."/>
            <person name="Sanchez Alvarado A."/>
        </authorList>
    </citation>
    <scope>NUCLEOTIDE SEQUENCE</scope>
</reference>
<feature type="repeat" description="Solcar" evidence="7">
    <location>
        <begin position="114"/>
        <end position="200"/>
    </location>
</feature>
<keyword evidence="5" id="KW-0677">Repeat</keyword>
<dbReference type="GO" id="GO:0016020">
    <property type="term" value="C:membrane"/>
    <property type="evidence" value="ECO:0007669"/>
    <property type="project" value="UniProtKB-SubCell"/>
</dbReference>
<dbReference type="AlphaFoldDB" id="A0A0H3YFE8"/>
<dbReference type="InterPro" id="IPR023395">
    <property type="entry name" value="MCP_dom_sf"/>
</dbReference>
<dbReference type="EMBL" id="KT163632">
    <property type="protein sequence ID" value="AKN21582.1"/>
    <property type="molecule type" value="mRNA"/>
</dbReference>
<dbReference type="GO" id="GO:0055085">
    <property type="term" value="P:transmembrane transport"/>
    <property type="evidence" value="ECO:0007669"/>
    <property type="project" value="InterPro"/>
</dbReference>
<evidence type="ECO:0000256" key="5">
    <source>
        <dbReference type="ARBA" id="ARBA00022737"/>
    </source>
</evidence>
<dbReference type="Gene3D" id="1.50.40.10">
    <property type="entry name" value="Mitochondrial carrier domain"/>
    <property type="match status" value="1"/>
</dbReference>
<keyword evidence="6 7" id="KW-0472">Membrane</keyword>
<feature type="repeat" description="Solcar" evidence="7">
    <location>
        <begin position="219"/>
        <end position="314"/>
    </location>
</feature>
<evidence type="ECO:0000256" key="7">
    <source>
        <dbReference type="PROSITE-ProRule" id="PRU00282"/>
    </source>
</evidence>
<organism evidence="9">
    <name type="scientific">Schmidtea mediterranea</name>
    <name type="common">Freshwater planarian flatworm</name>
    <dbReference type="NCBI Taxonomy" id="79327"/>
    <lineage>
        <taxon>Eukaryota</taxon>
        <taxon>Metazoa</taxon>
        <taxon>Spiralia</taxon>
        <taxon>Lophotrochozoa</taxon>
        <taxon>Platyhelminthes</taxon>
        <taxon>Rhabditophora</taxon>
        <taxon>Seriata</taxon>
        <taxon>Tricladida</taxon>
        <taxon>Continenticola</taxon>
        <taxon>Geoplanoidea</taxon>
        <taxon>Dugesiidae</taxon>
        <taxon>Schmidtea</taxon>
    </lineage>
</organism>
<name>A0A0H3YFE8_SCHMD</name>
<evidence type="ECO:0000256" key="8">
    <source>
        <dbReference type="RuleBase" id="RU000488"/>
    </source>
</evidence>
<protein>
    <submittedName>
        <fullName evidence="9">Slc25a-14</fullName>
    </submittedName>
</protein>
<dbReference type="PANTHER" id="PTHR24089">
    <property type="entry name" value="SOLUTE CARRIER FAMILY 25"/>
    <property type="match status" value="1"/>
</dbReference>
<dbReference type="PROSITE" id="PS50920">
    <property type="entry name" value="SOLCAR"/>
    <property type="match status" value="3"/>
</dbReference>
<feature type="repeat" description="Solcar" evidence="7">
    <location>
        <begin position="10"/>
        <end position="101"/>
    </location>
</feature>
<sequence>MAHLKITQKNSARESAFAGAASGFVSRAMVQPLDVLKIRLQLQVEPLKKKFGKYHGIFPTICCIYKEEGFKALWKGHMCGQIHAISFSMIQFYTYTCLIEKYKFSLQRHSTFSEKLISNFFCGSLSGILAISLTQPLDILRTRFVAQGEPKLYRSLYHAAASIVQKEGFLTLYRGSIPSILLIAPQSGLQFLFYNFSNAVIGSIFSLFRFYENKNELKIGVVQSIASGGMAGALSKVLVFPLDIVKKRMQVQGFEEARKKFGKLHRSQGFIRCFGVIYREEGWTAFTKGLKPTLLKSFISIGLKFSVYEQAYQLLTGVQMANCIY</sequence>
<keyword evidence="4 7" id="KW-0812">Transmembrane</keyword>
<dbReference type="PRINTS" id="PR00926">
    <property type="entry name" value="MITOCARRIER"/>
</dbReference>
<evidence type="ECO:0000256" key="1">
    <source>
        <dbReference type="ARBA" id="ARBA00004141"/>
    </source>
</evidence>
<dbReference type="Pfam" id="PF00153">
    <property type="entry name" value="Mito_carr"/>
    <property type="match status" value="3"/>
</dbReference>
<evidence type="ECO:0000256" key="6">
    <source>
        <dbReference type="ARBA" id="ARBA00023136"/>
    </source>
</evidence>
<evidence type="ECO:0000313" key="9">
    <source>
        <dbReference type="EMBL" id="AKN21582.1"/>
    </source>
</evidence>
<comment type="subcellular location">
    <subcellularLocation>
        <location evidence="1">Membrane</location>
        <topology evidence="1">Multi-pass membrane protein</topology>
    </subcellularLocation>
</comment>
<accession>A0A0H3YFE8</accession>
<dbReference type="InterPro" id="IPR002067">
    <property type="entry name" value="MCP"/>
</dbReference>
<dbReference type="SUPFAM" id="SSF103506">
    <property type="entry name" value="Mitochondrial carrier"/>
    <property type="match status" value="1"/>
</dbReference>
<gene>
    <name evidence="9" type="primary">slc25a-14</name>
</gene>
<comment type="similarity">
    <text evidence="2 8">Belongs to the mitochondrial carrier (TC 2.A.29) family.</text>
</comment>